<keyword evidence="4" id="KW-0812">Transmembrane</keyword>
<name>A0ABR2SL72_9ROSI</name>
<keyword evidence="2" id="KW-0732">Signal</keyword>
<keyword evidence="6" id="KW-1185">Reference proteome</keyword>
<comment type="similarity">
    <text evidence="1">Belongs to the STIG1 family.</text>
</comment>
<evidence type="ECO:0000256" key="4">
    <source>
        <dbReference type="SAM" id="Phobius"/>
    </source>
</evidence>
<organism evidence="5 6">
    <name type="scientific">Hibiscus sabdariffa</name>
    <name type="common">roselle</name>
    <dbReference type="NCBI Taxonomy" id="183260"/>
    <lineage>
        <taxon>Eukaryota</taxon>
        <taxon>Viridiplantae</taxon>
        <taxon>Streptophyta</taxon>
        <taxon>Embryophyta</taxon>
        <taxon>Tracheophyta</taxon>
        <taxon>Spermatophyta</taxon>
        <taxon>Magnoliopsida</taxon>
        <taxon>eudicotyledons</taxon>
        <taxon>Gunneridae</taxon>
        <taxon>Pentapetalae</taxon>
        <taxon>rosids</taxon>
        <taxon>malvids</taxon>
        <taxon>Malvales</taxon>
        <taxon>Malvaceae</taxon>
        <taxon>Malvoideae</taxon>
        <taxon>Hibiscus</taxon>
    </lineage>
</organism>
<keyword evidence="4" id="KW-1133">Transmembrane helix</keyword>
<reference evidence="5 6" key="1">
    <citation type="journal article" date="2024" name="G3 (Bethesda)">
        <title>Genome assembly of Hibiscus sabdariffa L. provides insights into metabolisms of medicinal natural products.</title>
        <authorList>
            <person name="Kim T."/>
        </authorList>
    </citation>
    <scope>NUCLEOTIDE SEQUENCE [LARGE SCALE GENOMIC DNA]</scope>
    <source>
        <strain evidence="5">TK-2024</strain>
        <tissue evidence="5">Old leaves</tissue>
    </source>
</reference>
<gene>
    <name evidence="5" type="ORF">V6N11_038758</name>
</gene>
<protein>
    <recommendedName>
        <fullName evidence="7">Stigma-specific Stig1 family protein</fullName>
    </recommendedName>
</protein>
<keyword evidence="4" id="KW-0472">Membrane</keyword>
<dbReference type="Proteomes" id="UP001396334">
    <property type="component" value="Unassembled WGS sequence"/>
</dbReference>
<dbReference type="PANTHER" id="PTHR33227">
    <property type="entry name" value="STIGMA-SPECIFIC STIG1-LIKE PROTEIN 3"/>
    <property type="match status" value="1"/>
</dbReference>
<comment type="caution">
    <text evidence="5">The sequence shown here is derived from an EMBL/GenBank/DDBJ whole genome shotgun (WGS) entry which is preliminary data.</text>
</comment>
<feature type="transmembrane region" description="Helical" evidence="4">
    <location>
        <begin position="12"/>
        <end position="31"/>
    </location>
</feature>
<evidence type="ECO:0000256" key="1">
    <source>
        <dbReference type="ARBA" id="ARBA00006010"/>
    </source>
</evidence>
<feature type="compositionally biased region" description="Pro residues" evidence="3">
    <location>
        <begin position="173"/>
        <end position="233"/>
    </location>
</feature>
<proteinExistence type="inferred from homology"/>
<evidence type="ECO:0000313" key="5">
    <source>
        <dbReference type="EMBL" id="KAK9025904.1"/>
    </source>
</evidence>
<feature type="region of interest" description="Disordered" evidence="3">
    <location>
        <begin position="173"/>
        <end position="253"/>
    </location>
</feature>
<dbReference type="EMBL" id="JBBPBN010000013">
    <property type="protein sequence ID" value="KAK9025904.1"/>
    <property type="molecule type" value="Genomic_DNA"/>
</dbReference>
<evidence type="ECO:0000256" key="2">
    <source>
        <dbReference type="ARBA" id="ARBA00022729"/>
    </source>
</evidence>
<dbReference type="PANTHER" id="PTHR33227:SF48">
    <property type="entry name" value="STIGMA-SPECIFIC STIG1-LIKE PROTEIN 4"/>
    <property type="match status" value="1"/>
</dbReference>
<dbReference type="Pfam" id="PF04885">
    <property type="entry name" value="Stig1"/>
    <property type="match status" value="1"/>
</dbReference>
<sequence length="253" mass="28135">MDCSVWDTLIQWLVRASVVVFLQLLVLLQIVTVEGHVKAKRVSLNATSGGVSPWLKNVANPRVRLIGCMFRPWICEQGPRPPTARMRCCGNRCVDVSSDDAHCGLCGLRCPFTWRCCRGICINTNISPRHCGSCDNQCPWRVPCVYGMCGYAWPPPQPFPPHPPHPFPPHPPHPPHPFPPHPPQPFPPHPPHPFPPHPPHPFPPHPPHPFPPHPPNPGHPQPEPCTPPQPRPPAQATSTARNFPSRFTSAPSR</sequence>
<dbReference type="InterPro" id="IPR006969">
    <property type="entry name" value="Stig-like"/>
</dbReference>
<evidence type="ECO:0000313" key="6">
    <source>
        <dbReference type="Proteomes" id="UP001396334"/>
    </source>
</evidence>
<evidence type="ECO:0000256" key="3">
    <source>
        <dbReference type="SAM" id="MobiDB-lite"/>
    </source>
</evidence>
<evidence type="ECO:0008006" key="7">
    <source>
        <dbReference type="Google" id="ProtNLM"/>
    </source>
</evidence>
<feature type="compositionally biased region" description="Polar residues" evidence="3">
    <location>
        <begin position="241"/>
        <end position="253"/>
    </location>
</feature>
<accession>A0ABR2SL72</accession>